<dbReference type="GO" id="GO:0032760">
    <property type="term" value="P:positive regulation of tumor necrosis factor production"/>
    <property type="evidence" value="ECO:0007669"/>
    <property type="project" value="Ensembl"/>
</dbReference>
<dbReference type="GO" id="GO:0010886">
    <property type="term" value="P:positive regulation of cholesterol storage"/>
    <property type="evidence" value="ECO:0007669"/>
    <property type="project" value="Ensembl"/>
</dbReference>
<dbReference type="GO" id="GO:0070374">
    <property type="term" value="P:positive regulation of ERK1 and ERK2 cascade"/>
    <property type="evidence" value="ECO:0007669"/>
    <property type="project" value="Ensembl"/>
</dbReference>
<reference evidence="34" key="1">
    <citation type="submission" date="2025-08" db="UniProtKB">
        <authorList>
            <consortium name="Ensembl"/>
        </authorList>
    </citation>
    <scope>IDENTIFICATION</scope>
</reference>
<dbReference type="GO" id="GO:1900227">
    <property type="term" value="P:positive regulation of NLRP3 inflammasome complex assembly"/>
    <property type="evidence" value="ECO:0007669"/>
    <property type="project" value="Ensembl"/>
</dbReference>
<evidence type="ECO:0000256" key="3">
    <source>
        <dbReference type="ARBA" id="ARBA00000934"/>
    </source>
</evidence>
<evidence type="ECO:0000256" key="12">
    <source>
        <dbReference type="ARBA" id="ARBA00022448"/>
    </source>
</evidence>
<dbReference type="GO" id="GO:0007155">
    <property type="term" value="P:cell adhesion"/>
    <property type="evidence" value="ECO:0007669"/>
    <property type="project" value="UniProtKB-KW"/>
</dbReference>
<dbReference type="GO" id="GO:0043123">
    <property type="term" value="P:positive regulation of canonical NF-kappaB signal transduction"/>
    <property type="evidence" value="ECO:0007669"/>
    <property type="project" value="Ensembl"/>
</dbReference>
<protein>
    <recommendedName>
        <fullName evidence="11">Platelet glycoprotein 4</fullName>
    </recommendedName>
    <alternativeName>
        <fullName evidence="31">Glycoprotein IIIb</fullName>
    </alternativeName>
    <alternativeName>
        <fullName evidence="29">PAS IV</fullName>
    </alternativeName>
    <alternativeName>
        <fullName evidence="30">PAS-4</fullName>
    </alternativeName>
    <alternativeName>
        <fullName evidence="28">Platelet glycoprotein IV</fullName>
    </alternativeName>
</protein>
<dbReference type="GO" id="GO:0060907">
    <property type="term" value="P:positive regulation of macrophage cytokine production"/>
    <property type="evidence" value="ECO:0007669"/>
    <property type="project" value="Ensembl"/>
</dbReference>
<sequence>MGACDRNCGLLSGAIIGAVLAILGGALIPIGDFLINKTIRKEAAIENGTIAYENWVVPGSPVFRQFFFYHVQNPSEVMNGSRPNLKQIGPYTYRMRYLPKENITQHSDYTVSYFLPNIARFEPDMSVGSENDTFTCINLAVVAAPAMYKSGLVQIFINTLIKSSNSLMLQNRTVKEILWGYVDPFLKKIPFPMERTIGAFYPYNGTTDGLYRVFNGIDDISKTALISSYKNKSTLSLWDGYCDIVNGTDGASFPPFVKKNHVLQFFSSDICRSIFGVFKEERIVKDIPVYRFVVPPAAFASPLVNPDNICFCTEKVLSRNCTSAGALDISACKEGKPVYVTLPHFLFASKDITENIEGLYPDMNEHETFLDVEPTTGFTIHFAKKLQVNLLVTPSSRIETLSKIRQPYLFPVLWLNETAIIGEDKAEMFRSKVSTPIKMLHLLEAVLIIVGAVMFLGFMVSYFICRSKKLK</sequence>
<feature type="disulfide bond" evidence="32">
    <location>
        <begin position="242"/>
        <end position="310"/>
    </location>
</feature>
<evidence type="ECO:0000256" key="14">
    <source>
        <dbReference type="ARBA" id="ARBA00022499"/>
    </source>
</evidence>
<dbReference type="GO" id="GO:0034383">
    <property type="term" value="P:low-density lipoprotein particle clearance"/>
    <property type="evidence" value="ECO:0007669"/>
    <property type="project" value="Ensembl"/>
</dbReference>
<dbReference type="GO" id="GO:0034121">
    <property type="term" value="P:regulation of toll-like receptor signaling pathway"/>
    <property type="evidence" value="ECO:0007669"/>
    <property type="project" value="Ensembl"/>
</dbReference>
<evidence type="ECO:0000256" key="27">
    <source>
        <dbReference type="ARBA" id="ARBA00023949"/>
    </source>
</evidence>
<dbReference type="GO" id="GO:0071222">
    <property type="term" value="P:cellular response to lipopolysaccharide"/>
    <property type="evidence" value="ECO:0007669"/>
    <property type="project" value="Ensembl"/>
</dbReference>
<keyword evidence="19" id="KW-0333">Golgi apparatus</keyword>
<keyword evidence="21 33" id="KW-0472">Membrane</keyword>
<keyword evidence="16" id="KW-0832">Ubl conjugation</keyword>
<evidence type="ECO:0000313" key="34">
    <source>
        <dbReference type="Ensembl" id="ENSSPUP00000012970.1"/>
    </source>
</evidence>
<evidence type="ECO:0000256" key="15">
    <source>
        <dbReference type="ARBA" id="ARBA00022692"/>
    </source>
</evidence>
<keyword evidence="15 33" id="KW-0812">Transmembrane</keyword>
<keyword evidence="24" id="KW-0675">Receptor</keyword>
<dbReference type="GO" id="GO:0000165">
    <property type="term" value="P:MAPK cascade"/>
    <property type="evidence" value="ECO:0007669"/>
    <property type="project" value="Ensembl"/>
</dbReference>
<dbReference type="InterPro" id="IPR002159">
    <property type="entry name" value="CD36_fam"/>
</dbReference>
<dbReference type="GO" id="GO:0070892">
    <property type="term" value="F:lipoteichoic acid immune receptor activity"/>
    <property type="evidence" value="ECO:0007669"/>
    <property type="project" value="Ensembl"/>
</dbReference>
<dbReference type="GO" id="GO:1901480">
    <property type="term" value="F:oleate transmembrane transporter activity"/>
    <property type="evidence" value="ECO:0007669"/>
    <property type="project" value="Ensembl"/>
</dbReference>
<dbReference type="GO" id="GO:0030169">
    <property type="term" value="F:low-density lipoprotein particle binding"/>
    <property type="evidence" value="ECO:0007669"/>
    <property type="project" value="Ensembl"/>
</dbReference>
<dbReference type="GO" id="GO:0042953">
    <property type="term" value="P:lipoprotein transport"/>
    <property type="evidence" value="ECO:0007669"/>
    <property type="project" value="Ensembl"/>
</dbReference>
<dbReference type="GO" id="GO:0050909">
    <property type="term" value="P:sensory perception of taste"/>
    <property type="evidence" value="ECO:0007669"/>
    <property type="project" value="Ensembl"/>
</dbReference>
<dbReference type="GO" id="GO:0150025">
    <property type="term" value="F:oxidised low-density lipoprotein particle receptor activity"/>
    <property type="evidence" value="ECO:0007669"/>
    <property type="project" value="Ensembl"/>
</dbReference>
<evidence type="ECO:0000256" key="1">
    <source>
        <dbReference type="ARBA" id="ARBA00000542"/>
    </source>
</evidence>
<evidence type="ECO:0000256" key="29">
    <source>
        <dbReference type="ARBA" id="ARBA00031821"/>
    </source>
</evidence>
<dbReference type="PANTHER" id="PTHR11923:SF12">
    <property type="entry name" value="PLATELET GLYCOPROTEIN 4"/>
    <property type="match status" value="1"/>
</dbReference>
<evidence type="ECO:0000256" key="25">
    <source>
        <dbReference type="ARBA" id="ARBA00023180"/>
    </source>
</evidence>
<evidence type="ECO:0000256" key="2">
    <source>
        <dbReference type="ARBA" id="ARBA00000626"/>
    </source>
</evidence>
<evidence type="ECO:0000256" key="26">
    <source>
        <dbReference type="ARBA" id="ARBA00023288"/>
    </source>
</evidence>
<feature type="disulfide bond" evidence="32">
    <location>
        <begin position="312"/>
        <end position="321"/>
    </location>
</feature>
<dbReference type="GO" id="GO:1903078">
    <property type="term" value="P:positive regulation of protein localization to plasma membrane"/>
    <property type="evidence" value="ECO:0007669"/>
    <property type="project" value="Ensembl"/>
</dbReference>
<dbReference type="OMA" id="AFQNWLV"/>
<dbReference type="GO" id="GO:0032755">
    <property type="term" value="P:positive regulation of interleukin-6 production"/>
    <property type="evidence" value="ECO:0007669"/>
    <property type="project" value="Ensembl"/>
</dbReference>
<dbReference type="GO" id="GO:0097009">
    <property type="term" value="P:energy homeostasis"/>
    <property type="evidence" value="ECO:0007669"/>
    <property type="project" value="Ensembl"/>
</dbReference>
<dbReference type="GO" id="GO:0060100">
    <property type="term" value="P:positive regulation of phagocytosis, engulfment"/>
    <property type="evidence" value="ECO:0007669"/>
    <property type="project" value="Ensembl"/>
</dbReference>
<dbReference type="GO" id="GO:0050830">
    <property type="term" value="P:defense response to Gram-positive bacterium"/>
    <property type="evidence" value="ECO:0007669"/>
    <property type="project" value="Ensembl"/>
</dbReference>
<dbReference type="GO" id="GO:0016525">
    <property type="term" value="P:negative regulation of angiogenesis"/>
    <property type="evidence" value="ECO:0007669"/>
    <property type="project" value="Ensembl"/>
</dbReference>
<evidence type="ECO:0000256" key="18">
    <source>
        <dbReference type="ARBA" id="ARBA00022989"/>
    </source>
</evidence>
<dbReference type="GO" id="GO:0008289">
    <property type="term" value="F:lipid binding"/>
    <property type="evidence" value="ECO:0007669"/>
    <property type="project" value="Ensembl"/>
</dbReference>
<keyword evidence="22" id="KW-0564">Palmitate</keyword>
<evidence type="ECO:0000256" key="8">
    <source>
        <dbReference type="ARBA" id="ARBA00004555"/>
    </source>
</evidence>
<dbReference type="GO" id="GO:0005044">
    <property type="term" value="F:scavenger receptor activity"/>
    <property type="evidence" value="ECO:0007669"/>
    <property type="project" value="Ensembl"/>
</dbReference>
<keyword evidence="26" id="KW-0449">Lipoprotein</keyword>
<dbReference type="GO" id="GO:0043277">
    <property type="term" value="P:apoptotic cell clearance"/>
    <property type="evidence" value="ECO:0007669"/>
    <property type="project" value="Ensembl"/>
</dbReference>
<keyword evidence="18 33" id="KW-1133">Transmembrane helix</keyword>
<evidence type="ECO:0000256" key="28">
    <source>
        <dbReference type="ARBA" id="ARBA00029966"/>
    </source>
</evidence>
<keyword evidence="17" id="KW-0130">Cell adhesion</keyword>
<dbReference type="GO" id="GO:0055096">
    <property type="term" value="P:low-density lipoprotein particle mediated signaling"/>
    <property type="evidence" value="ECO:0007669"/>
    <property type="project" value="Ensembl"/>
</dbReference>
<evidence type="ECO:0000256" key="30">
    <source>
        <dbReference type="ARBA" id="ARBA00032188"/>
    </source>
</evidence>
<keyword evidence="23 32" id="KW-1015">Disulfide bond</keyword>
<dbReference type="GO" id="GO:0150094">
    <property type="term" value="P:amyloid-beta clearance by cellular catabolic process"/>
    <property type="evidence" value="ECO:0007669"/>
    <property type="project" value="Ensembl"/>
</dbReference>
<keyword evidence="12" id="KW-0813">Transport</keyword>
<dbReference type="Ensembl" id="ENSSPUT00000013833.1">
    <property type="protein sequence ID" value="ENSSPUP00000012970.1"/>
    <property type="gene ID" value="ENSSPUG00000009990.1"/>
</dbReference>
<dbReference type="GO" id="GO:2000121">
    <property type="term" value="P:regulation of removal of superoxide radicals"/>
    <property type="evidence" value="ECO:0007669"/>
    <property type="project" value="Ensembl"/>
</dbReference>
<organism evidence="34 35">
    <name type="scientific">Sphenodon punctatus</name>
    <name type="common">Tuatara</name>
    <name type="synonym">Hatteria punctata</name>
    <dbReference type="NCBI Taxonomy" id="8508"/>
    <lineage>
        <taxon>Eukaryota</taxon>
        <taxon>Metazoa</taxon>
        <taxon>Chordata</taxon>
        <taxon>Craniata</taxon>
        <taxon>Vertebrata</taxon>
        <taxon>Euteleostomi</taxon>
        <taxon>Lepidosauria</taxon>
        <taxon>Sphenodontia</taxon>
        <taxon>Sphenodontidae</taxon>
        <taxon>Sphenodon</taxon>
    </lineage>
</organism>
<evidence type="ECO:0000256" key="31">
    <source>
        <dbReference type="ARBA" id="ARBA00032780"/>
    </source>
</evidence>
<dbReference type="GO" id="GO:0015911">
    <property type="term" value="P:long-chain fatty acid import across plasma membrane"/>
    <property type="evidence" value="ECO:0007669"/>
    <property type="project" value="Ensembl"/>
</dbReference>
<feature type="transmembrane region" description="Helical" evidence="33">
    <location>
        <begin position="7"/>
        <end position="30"/>
    </location>
</feature>
<evidence type="ECO:0000256" key="20">
    <source>
        <dbReference type="ARBA" id="ARBA00023055"/>
    </source>
</evidence>
<dbReference type="GO" id="GO:0032735">
    <property type="term" value="P:positive regulation of interleukin-12 production"/>
    <property type="evidence" value="ECO:0007669"/>
    <property type="project" value="Ensembl"/>
</dbReference>
<dbReference type="GO" id="GO:2000334">
    <property type="term" value="P:positive regulation of blood microparticle formation"/>
    <property type="evidence" value="ECO:0007669"/>
    <property type="project" value="Ensembl"/>
</dbReference>
<evidence type="ECO:0000256" key="16">
    <source>
        <dbReference type="ARBA" id="ARBA00022843"/>
    </source>
</evidence>
<evidence type="ECO:0000256" key="21">
    <source>
        <dbReference type="ARBA" id="ARBA00023136"/>
    </source>
</evidence>
<dbReference type="GO" id="GO:0010744">
    <property type="term" value="P:positive regulation of macrophage derived foam cell differentiation"/>
    <property type="evidence" value="ECO:0007669"/>
    <property type="project" value="Ensembl"/>
</dbReference>
<dbReference type="PRINTS" id="PR01610">
    <property type="entry name" value="CD36ANTIGEN"/>
</dbReference>
<feature type="transmembrane region" description="Helical" evidence="33">
    <location>
        <begin position="439"/>
        <end position="465"/>
    </location>
</feature>
<keyword evidence="20" id="KW-0445">Lipid transport</keyword>
<dbReference type="GO" id="GO:0042308">
    <property type="term" value="P:negative regulation of protein import into nucleus"/>
    <property type="evidence" value="ECO:0007669"/>
    <property type="project" value="Ensembl"/>
</dbReference>
<dbReference type="GO" id="GO:1990000">
    <property type="term" value="P:amyloid fibril formation"/>
    <property type="evidence" value="ECO:0007669"/>
    <property type="project" value="Ensembl"/>
</dbReference>
<dbReference type="GO" id="GO:0070543">
    <property type="term" value="P:response to linoleic acid"/>
    <property type="evidence" value="ECO:0007669"/>
    <property type="project" value="Ensembl"/>
</dbReference>
<dbReference type="GO" id="GO:0070508">
    <property type="term" value="P:cholesterol import"/>
    <property type="evidence" value="ECO:0007669"/>
    <property type="project" value="Ensembl"/>
</dbReference>
<evidence type="ECO:0000256" key="5">
    <source>
        <dbReference type="ARBA" id="ARBA00001892"/>
    </source>
</evidence>
<dbReference type="GO" id="GO:0140052">
    <property type="term" value="P:cellular response to oxidised low-density lipoprotein particle stimulus"/>
    <property type="evidence" value="ECO:0007669"/>
    <property type="project" value="Ensembl"/>
</dbReference>
<dbReference type="GO" id="GO:0010629">
    <property type="term" value="P:negative regulation of gene expression"/>
    <property type="evidence" value="ECO:0007669"/>
    <property type="project" value="Ensembl"/>
</dbReference>
<dbReference type="InterPro" id="IPR005428">
    <property type="entry name" value="CD36/SCARB1/SNMP1"/>
</dbReference>
<dbReference type="Pfam" id="PF01130">
    <property type="entry name" value="CD36"/>
    <property type="match status" value="1"/>
</dbReference>
<dbReference type="GO" id="GO:0043235">
    <property type="term" value="C:receptor complex"/>
    <property type="evidence" value="ECO:0007669"/>
    <property type="project" value="Ensembl"/>
</dbReference>
<evidence type="ECO:0000256" key="17">
    <source>
        <dbReference type="ARBA" id="ARBA00022889"/>
    </source>
</evidence>
<dbReference type="GO" id="GO:0071726">
    <property type="term" value="P:cellular response to diacyl bacterial lipopeptide"/>
    <property type="evidence" value="ECO:0007669"/>
    <property type="project" value="Ensembl"/>
</dbReference>
<dbReference type="GO" id="GO:0005901">
    <property type="term" value="C:caveola"/>
    <property type="evidence" value="ECO:0007669"/>
    <property type="project" value="TreeGrafter"/>
</dbReference>
<comment type="catalytic activity">
    <reaction evidence="3">
        <text>hexadecanoate(out) = hexadecanoate(in)</text>
        <dbReference type="Rhea" id="RHEA:45256"/>
        <dbReference type="ChEBI" id="CHEBI:7896"/>
    </reaction>
    <physiologicalReaction direction="left-to-right" evidence="3">
        <dbReference type="Rhea" id="RHEA:45257"/>
    </physiologicalReaction>
</comment>
<evidence type="ECO:0000256" key="24">
    <source>
        <dbReference type="ARBA" id="ARBA00023170"/>
    </source>
</evidence>
<evidence type="ECO:0000256" key="33">
    <source>
        <dbReference type="SAM" id="Phobius"/>
    </source>
</evidence>
<evidence type="ECO:0000256" key="9">
    <source>
        <dbReference type="ARBA" id="ARBA00004651"/>
    </source>
</evidence>
<dbReference type="GO" id="GO:0005041">
    <property type="term" value="F:low-density lipoprotein particle receptor activity"/>
    <property type="evidence" value="ECO:0007669"/>
    <property type="project" value="Ensembl"/>
</dbReference>
<comment type="catalytic activity">
    <reaction evidence="5">
        <text>butanoate(out) = butanoate(in)</text>
        <dbReference type="Rhea" id="RHEA:45248"/>
        <dbReference type="ChEBI" id="CHEBI:17968"/>
    </reaction>
    <physiologicalReaction direction="left-to-right" evidence="5">
        <dbReference type="Rhea" id="RHEA:45249"/>
    </physiologicalReaction>
</comment>
<comment type="similarity">
    <text evidence="10">Belongs to the CD36 family.</text>
</comment>
<dbReference type="GO" id="GO:0007166">
    <property type="term" value="P:cell surface receptor signaling pathway"/>
    <property type="evidence" value="ECO:0007669"/>
    <property type="project" value="Ensembl"/>
</dbReference>
<evidence type="ECO:0000256" key="11">
    <source>
        <dbReference type="ARBA" id="ARBA00020772"/>
    </source>
</evidence>
<dbReference type="PANTHER" id="PTHR11923">
    <property type="entry name" value="SCAVENGER RECEPTOR CLASS B TYPE-1 SR-B1"/>
    <property type="match status" value="1"/>
</dbReference>
<keyword evidence="13" id="KW-1003">Cell membrane</keyword>
<name>A0A8D0GSG0_SPHPU</name>
<dbReference type="GO" id="GO:0007204">
    <property type="term" value="P:positive regulation of cytosolic calcium ion concentration"/>
    <property type="evidence" value="ECO:0007669"/>
    <property type="project" value="Ensembl"/>
</dbReference>
<evidence type="ECO:0000256" key="32">
    <source>
        <dbReference type="PIRSR" id="PIRSR605428-52"/>
    </source>
</evidence>
<reference evidence="34" key="2">
    <citation type="submission" date="2025-09" db="UniProtKB">
        <authorList>
            <consortium name="Ensembl"/>
        </authorList>
    </citation>
    <scope>IDENTIFICATION</scope>
</reference>
<dbReference type="GO" id="GO:0031623">
    <property type="term" value="P:receptor internalization"/>
    <property type="evidence" value="ECO:0007669"/>
    <property type="project" value="Ensembl"/>
</dbReference>
<dbReference type="GO" id="GO:0120162">
    <property type="term" value="P:positive regulation of cold-induced thermogenesis"/>
    <property type="evidence" value="ECO:0007669"/>
    <property type="project" value="Ensembl"/>
</dbReference>
<dbReference type="GO" id="GO:0035325">
    <property type="term" value="F:Toll-like receptor binding"/>
    <property type="evidence" value="ECO:0007669"/>
    <property type="project" value="Ensembl"/>
</dbReference>
<dbReference type="AlphaFoldDB" id="A0A8D0GSG0"/>
<dbReference type="GO" id="GO:0034197">
    <property type="term" value="P:triglyceride transport"/>
    <property type="evidence" value="ECO:0007669"/>
    <property type="project" value="Ensembl"/>
</dbReference>
<dbReference type="GeneTree" id="ENSGT00940000153372"/>
<dbReference type="GO" id="GO:0032731">
    <property type="term" value="P:positive regulation of interleukin-1 beta production"/>
    <property type="evidence" value="ECO:0007669"/>
    <property type="project" value="Ensembl"/>
</dbReference>
<dbReference type="GO" id="GO:0070053">
    <property type="term" value="F:thrombospondin receptor activity"/>
    <property type="evidence" value="ECO:0007669"/>
    <property type="project" value="Ensembl"/>
</dbReference>
<accession>A0A8D0GSG0</accession>
<evidence type="ECO:0000256" key="22">
    <source>
        <dbReference type="ARBA" id="ARBA00023139"/>
    </source>
</evidence>
<proteinExistence type="inferred from homology"/>
<dbReference type="GO" id="GO:0019915">
    <property type="term" value="P:lipid storage"/>
    <property type="evidence" value="ECO:0007669"/>
    <property type="project" value="Ensembl"/>
</dbReference>
<evidence type="ECO:0000256" key="19">
    <source>
        <dbReference type="ARBA" id="ARBA00023034"/>
    </source>
</evidence>
<keyword evidence="25" id="KW-0325">Glycoprotein</keyword>
<evidence type="ECO:0000256" key="4">
    <source>
        <dbReference type="ARBA" id="ARBA00000996"/>
    </source>
</evidence>
<dbReference type="GO" id="GO:0001540">
    <property type="term" value="F:amyloid-beta binding"/>
    <property type="evidence" value="ECO:0007669"/>
    <property type="project" value="Ensembl"/>
</dbReference>
<dbReference type="GO" id="GO:0098900">
    <property type="term" value="P:regulation of action potential"/>
    <property type="evidence" value="ECO:0007669"/>
    <property type="project" value="Ensembl"/>
</dbReference>
<dbReference type="GO" id="GO:0038060">
    <property type="term" value="P:nitric oxide-cGMP-mediated signaling"/>
    <property type="evidence" value="ECO:0007669"/>
    <property type="project" value="Ensembl"/>
</dbReference>
<keyword evidence="14" id="KW-1017">Isopeptide bond</keyword>
<dbReference type="GO" id="GO:0005794">
    <property type="term" value="C:Golgi apparatus"/>
    <property type="evidence" value="ECO:0007669"/>
    <property type="project" value="UniProtKB-SubCell"/>
</dbReference>
<gene>
    <name evidence="34" type="primary">CD36</name>
</gene>
<evidence type="ECO:0000256" key="10">
    <source>
        <dbReference type="ARBA" id="ARBA00010532"/>
    </source>
</evidence>
<dbReference type="GO" id="GO:0001954">
    <property type="term" value="P:positive regulation of cell-matrix adhesion"/>
    <property type="evidence" value="ECO:0007669"/>
    <property type="project" value="Ensembl"/>
</dbReference>
<evidence type="ECO:0000256" key="7">
    <source>
        <dbReference type="ARBA" id="ARBA00004285"/>
    </source>
</evidence>
<dbReference type="GO" id="GO:1904646">
    <property type="term" value="P:cellular response to amyloid-beta"/>
    <property type="evidence" value="ECO:0007669"/>
    <property type="project" value="Ensembl"/>
</dbReference>
<comment type="catalytic activity">
    <reaction evidence="2">
        <text>(9Z)-octadecenoate(out) = (9Z)-octadecenoate(in)</text>
        <dbReference type="Rhea" id="RHEA:33655"/>
        <dbReference type="ChEBI" id="CHEBI:30823"/>
    </reaction>
    <physiologicalReaction direction="left-to-right" evidence="2">
        <dbReference type="Rhea" id="RHEA:33656"/>
    </physiologicalReaction>
</comment>
<dbReference type="GO" id="GO:0015636">
    <property type="term" value="F:short-chain fatty acid transmembrane transporter activity"/>
    <property type="evidence" value="ECO:0007669"/>
    <property type="project" value="Ensembl"/>
</dbReference>
<evidence type="ECO:0000256" key="6">
    <source>
        <dbReference type="ARBA" id="ARBA00004221"/>
    </source>
</evidence>
<dbReference type="Proteomes" id="UP000694392">
    <property type="component" value="Unplaced"/>
</dbReference>
<evidence type="ECO:0000256" key="13">
    <source>
        <dbReference type="ARBA" id="ARBA00022475"/>
    </source>
</evidence>
<dbReference type="GO" id="GO:0071447">
    <property type="term" value="P:cellular response to hydroperoxide"/>
    <property type="evidence" value="ECO:0007669"/>
    <property type="project" value="Ensembl"/>
</dbReference>
<dbReference type="GO" id="GO:1990379">
    <property type="term" value="P:lipid transport across blood-brain barrier"/>
    <property type="evidence" value="ECO:0007669"/>
    <property type="project" value="Ensembl"/>
</dbReference>
<dbReference type="GO" id="GO:0031526">
    <property type="term" value="C:brush border membrane"/>
    <property type="evidence" value="ECO:0007669"/>
    <property type="project" value="Ensembl"/>
</dbReference>
<comment type="catalytic activity">
    <reaction evidence="27">
        <text>tetracosanoate(out) = tetracosanoate(in)</text>
        <dbReference type="Rhea" id="RHEA:45260"/>
        <dbReference type="ChEBI" id="CHEBI:31014"/>
    </reaction>
    <physiologicalReaction direction="left-to-right" evidence="27">
        <dbReference type="Rhea" id="RHEA:45261"/>
    </physiologicalReaction>
</comment>
<feature type="disulfide bond" evidence="32">
    <location>
        <begin position="271"/>
        <end position="332"/>
    </location>
</feature>
<dbReference type="GO" id="GO:0035634">
    <property type="term" value="P:response to stilbenoid"/>
    <property type="evidence" value="ECO:0007669"/>
    <property type="project" value="Ensembl"/>
</dbReference>
<comment type="subcellular location">
    <subcellularLocation>
        <location evidence="6">Apical cell membrane</location>
    </subcellularLocation>
    <subcellularLocation>
        <location evidence="9">Cell membrane</location>
        <topology evidence="9">Multi-pass membrane protein</topology>
    </subcellularLocation>
    <subcellularLocation>
        <location evidence="8">Golgi apparatus</location>
    </subcellularLocation>
    <subcellularLocation>
        <location evidence="7">Membrane raft</location>
    </subcellularLocation>
</comment>
<dbReference type="GO" id="GO:0000122">
    <property type="term" value="P:negative regulation of transcription by RNA polymerase II"/>
    <property type="evidence" value="ECO:0007669"/>
    <property type="project" value="Ensembl"/>
</dbReference>
<dbReference type="GO" id="GO:0030299">
    <property type="term" value="P:intestinal cholesterol absorption"/>
    <property type="evidence" value="ECO:0007669"/>
    <property type="project" value="Ensembl"/>
</dbReference>
<dbReference type="GO" id="GO:0150024">
    <property type="term" value="P:oxidised low-density lipoprotein particle clearance"/>
    <property type="evidence" value="ECO:0007669"/>
    <property type="project" value="Ensembl"/>
</dbReference>
<dbReference type="GO" id="GO:0045766">
    <property type="term" value="P:positive regulation of angiogenesis"/>
    <property type="evidence" value="ECO:0007669"/>
    <property type="project" value="Ensembl"/>
</dbReference>
<comment type="catalytic activity">
    <reaction evidence="1">
        <text>(9Z,12Z)-octadecadienoate(out) = (9Z,12Z)-octadecadienoate(in)</text>
        <dbReference type="Rhea" id="RHEA:45264"/>
        <dbReference type="ChEBI" id="CHEBI:30245"/>
    </reaction>
    <physiologicalReaction direction="left-to-right" evidence="1">
        <dbReference type="Rhea" id="RHEA:45265"/>
    </physiologicalReaction>
</comment>
<dbReference type="GO" id="GO:0071223">
    <property type="term" value="P:cellular response to lipoteichoic acid"/>
    <property type="evidence" value="ECO:0007669"/>
    <property type="project" value="Ensembl"/>
</dbReference>
<comment type="catalytic activity">
    <reaction evidence="4">
        <text>tetradecanoate(out) = tetradecanoate(in)</text>
        <dbReference type="Rhea" id="RHEA:45252"/>
        <dbReference type="ChEBI" id="CHEBI:30807"/>
    </reaction>
    <physiologicalReaction direction="left-to-right" evidence="4">
        <dbReference type="Rhea" id="RHEA:45253"/>
    </physiologicalReaction>
</comment>
<evidence type="ECO:0000256" key="23">
    <source>
        <dbReference type="ARBA" id="ARBA00023157"/>
    </source>
</evidence>
<dbReference type="GO" id="GO:0006910">
    <property type="term" value="P:phagocytosis, recognition"/>
    <property type="evidence" value="ECO:0007669"/>
    <property type="project" value="Ensembl"/>
</dbReference>
<dbReference type="PRINTS" id="PR01609">
    <property type="entry name" value="CD36FAMILY"/>
</dbReference>
<keyword evidence="35" id="KW-1185">Reference proteome</keyword>
<dbReference type="GO" id="GO:0009897">
    <property type="term" value="C:external side of plasma membrane"/>
    <property type="evidence" value="ECO:0007669"/>
    <property type="project" value="Ensembl"/>
</dbReference>
<dbReference type="GO" id="GO:0045429">
    <property type="term" value="P:positive regulation of nitric oxide biosynthetic process"/>
    <property type="evidence" value="ECO:0007669"/>
    <property type="project" value="Ensembl"/>
</dbReference>
<dbReference type="GO" id="GO:0008035">
    <property type="term" value="F:high-density lipoprotein particle binding"/>
    <property type="evidence" value="ECO:0007669"/>
    <property type="project" value="Ensembl"/>
</dbReference>
<evidence type="ECO:0000313" key="35">
    <source>
        <dbReference type="Proteomes" id="UP000694392"/>
    </source>
</evidence>
<dbReference type="GO" id="GO:1903428">
    <property type="term" value="P:positive regulation of reactive oxygen species biosynthetic process"/>
    <property type="evidence" value="ECO:0007669"/>
    <property type="project" value="Ensembl"/>
</dbReference>
<dbReference type="GO" id="GO:0030194">
    <property type="term" value="P:positive regulation of blood coagulation"/>
    <property type="evidence" value="ECO:0007669"/>
    <property type="project" value="Ensembl"/>
</dbReference>